<dbReference type="Gene3D" id="3.40.50.300">
    <property type="entry name" value="P-loop containing nucleotide triphosphate hydrolases"/>
    <property type="match status" value="2"/>
</dbReference>
<gene>
    <name evidence="3" type="ORF">SAMN05421687_10246</name>
</gene>
<dbReference type="NCBIfam" id="TIGR00345">
    <property type="entry name" value="GET3_arsA_TRC40"/>
    <property type="match status" value="1"/>
</dbReference>
<sequence>MFQPFDPSVSRTPFLFYTGKGGVGKTTTATATAIHLADEGKEVLLVSTDPASNLQDVLQQELSSRPRSVETVPHLYACNIDPEQAAMEYKEKVLGPYRSTFPESVVSQMEEQLSGACTVEIAAFDEFTAILSDPEIYEQYDHVVFDTAPTGHTLRLLQLPTAWSGFLEESTHGASCLGPLSGLSEKKEKYEKALTLLADGTFTTLFLVARADRFSLEEAGRSSEELKHIGMKNQQLIINGVFGQFIAEDATSRAIYERQQQALQSLPDPLKQMPVYQLPYVAYALTSITEFRYLMKHYTFSSNKDIPVIRSEETNEDIEAVIDGVRSNGTKVLMTMGKGGVGKTTVASMIAMGLAGKGEKVHVTTTDPAGHLLGMFEDGDLPETLSVDAIDPKEEVELYKEEILQKNAPHLDADGLAYLKEDLESPCTEEIALFQAFASKVDHASEEITIIDTAPTGHTLLLLDASEGYHKEVDRSSGEVPESVKRLMPRLRNPQETEILIVTLPEATPVLEAERLQEDLRRASMEPSWWIVNQSLSETGTKDPLLQKRAEAEYRWIDEVARHQAAQMAVIPWMKEEQLHKRKGETTQ</sequence>
<dbReference type="InterPro" id="IPR027417">
    <property type="entry name" value="P-loop_NTPase"/>
</dbReference>
<dbReference type="PANTHER" id="PTHR10803:SF3">
    <property type="entry name" value="ATPASE GET3"/>
    <property type="match status" value="1"/>
</dbReference>
<dbReference type="PANTHER" id="PTHR10803">
    <property type="entry name" value="ARSENICAL PUMP-DRIVING ATPASE ARSENITE-TRANSLOCATING ATPASE"/>
    <property type="match status" value="1"/>
</dbReference>
<keyword evidence="4" id="KW-1185">Reference proteome</keyword>
<keyword evidence="3" id="KW-0067">ATP-binding</keyword>
<dbReference type="GO" id="GO:0005524">
    <property type="term" value="F:ATP binding"/>
    <property type="evidence" value="ECO:0007669"/>
    <property type="project" value="UniProtKB-KW"/>
</dbReference>
<dbReference type="InterPro" id="IPR025723">
    <property type="entry name" value="ArsA/GET3_ATPase-like"/>
</dbReference>
<keyword evidence="3" id="KW-0547">Nucleotide-binding</keyword>
<reference evidence="4" key="1">
    <citation type="submission" date="2017-01" db="EMBL/GenBank/DDBJ databases">
        <authorList>
            <person name="Varghese N."/>
            <person name="Submissions S."/>
        </authorList>
    </citation>
    <scope>NUCLEOTIDE SEQUENCE [LARGE SCALE GENOMIC DNA]</scope>
    <source>
        <strain evidence="4">DSM 23127</strain>
    </source>
</reference>
<dbReference type="GO" id="GO:0015446">
    <property type="term" value="F:ATPase-coupled arsenite transmembrane transporter activity"/>
    <property type="evidence" value="ECO:0007669"/>
    <property type="project" value="InterPro"/>
</dbReference>
<dbReference type="InterPro" id="IPR016300">
    <property type="entry name" value="ATPase_ArsA/GET3"/>
</dbReference>
<dbReference type="CDD" id="cd02035">
    <property type="entry name" value="ArsA"/>
    <property type="match status" value="2"/>
</dbReference>
<evidence type="ECO:0000313" key="4">
    <source>
        <dbReference type="Proteomes" id="UP000187608"/>
    </source>
</evidence>
<proteinExistence type="inferred from homology"/>
<dbReference type="Proteomes" id="UP000187608">
    <property type="component" value="Unassembled WGS sequence"/>
</dbReference>
<dbReference type="SUPFAM" id="SSF52540">
    <property type="entry name" value="P-loop containing nucleoside triphosphate hydrolases"/>
    <property type="match status" value="2"/>
</dbReference>
<dbReference type="OrthoDB" id="9780677at2"/>
<protein>
    <submittedName>
        <fullName evidence="3">Arsenite efflux ATP-binding protein ArsA</fullName>
    </submittedName>
</protein>
<name>A0A1N7IRN0_9BACI</name>
<feature type="domain" description="ArsA/GET3 Anion-transporting ATPase-like" evidence="2">
    <location>
        <begin position="478"/>
        <end position="577"/>
    </location>
</feature>
<evidence type="ECO:0000256" key="1">
    <source>
        <dbReference type="ARBA" id="ARBA00011040"/>
    </source>
</evidence>
<dbReference type="EMBL" id="FTOC01000002">
    <property type="protein sequence ID" value="SIS39742.1"/>
    <property type="molecule type" value="Genomic_DNA"/>
</dbReference>
<feature type="domain" description="ArsA/GET3 Anion-transporting ATPase-like" evidence="2">
    <location>
        <begin position="14"/>
        <end position="283"/>
    </location>
</feature>
<dbReference type="Pfam" id="PF02374">
    <property type="entry name" value="ArsA_ATPase"/>
    <property type="match status" value="3"/>
</dbReference>
<dbReference type="RefSeq" id="WP_076556964.1">
    <property type="nucleotide sequence ID" value="NZ_FTOC01000002.1"/>
</dbReference>
<dbReference type="InterPro" id="IPR027541">
    <property type="entry name" value="Ars_ATPase"/>
</dbReference>
<dbReference type="NCBIfam" id="TIGR04291">
    <property type="entry name" value="arsen_driv_ArsA"/>
    <property type="match status" value="1"/>
</dbReference>
<accession>A0A1N7IRN0</accession>
<dbReference type="GO" id="GO:0016887">
    <property type="term" value="F:ATP hydrolysis activity"/>
    <property type="evidence" value="ECO:0007669"/>
    <property type="project" value="InterPro"/>
</dbReference>
<feature type="domain" description="ArsA/GET3 Anion-transporting ATPase-like" evidence="2">
    <location>
        <begin position="330"/>
        <end position="473"/>
    </location>
</feature>
<evidence type="ECO:0000259" key="2">
    <source>
        <dbReference type="Pfam" id="PF02374"/>
    </source>
</evidence>
<dbReference type="PIRSF" id="PIRSF001327">
    <property type="entry name" value="Arsenical_pump-driving_ATPase"/>
    <property type="match status" value="1"/>
</dbReference>
<evidence type="ECO:0000313" key="3">
    <source>
        <dbReference type="EMBL" id="SIS39742.1"/>
    </source>
</evidence>
<organism evidence="3 4">
    <name type="scientific">Salimicrobium flavidum</name>
    <dbReference type="NCBI Taxonomy" id="570947"/>
    <lineage>
        <taxon>Bacteria</taxon>
        <taxon>Bacillati</taxon>
        <taxon>Bacillota</taxon>
        <taxon>Bacilli</taxon>
        <taxon>Bacillales</taxon>
        <taxon>Bacillaceae</taxon>
        <taxon>Salimicrobium</taxon>
    </lineage>
</organism>
<dbReference type="AlphaFoldDB" id="A0A1N7IRN0"/>
<comment type="similarity">
    <text evidence="1">Belongs to the arsA ATPase family.</text>
</comment>
<dbReference type="STRING" id="570947.SAMN05421687_10246"/>